<dbReference type="Gene3D" id="3.30.420.10">
    <property type="entry name" value="Ribonuclease H-like superfamily/Ribonuclease H"/>
    <property type="match status" value="1"/>
</dbReference>
<evidence type="ECO:0000313" key="3">
    <source>
        <dbReference type="Proteomes" id="UP000325315"/>
    </source>
</evidence>
<dbReference type="InterPro" id="IPR012337">
    <property type="entry name" value="RNaseH-like_sf"/>
</dbReference>
<feature type="domain" description="RNase H type-1" evidence="1">
    <location>
        <begin position="68"/>
        <end position="200"/>
    </location>
</feature>
<organism evidence="2 3">
    <name type="scientific">Gossypium australe</name>
    <dbReference type="NCBI Taxonomy" id="47621"/>
    <lineage>
        <taxon>Eukaryota</taxon>
        <taxon>Viridiplantae</taxon>
        <taxon>Streptophyta</taxon>
        <taxon>Embryophyta</taxon>
        <taxon>Tracheophyta</taxon>
        <taxon>Spermatophyta</taxon>
        <taxon>Magnoliopsida</taxon>
        <taxon>eudicotyledons</taxon>
        <taxon>Gunneridae</taxon>
        <taxon>Pentapetalae</taxon>
        <taxon>rosids</taxon>
        <taxon>malvids</taxon>
        <taxon>Malvales</taxon>
        <taxon>Malvaceae</taxon>
        <taxon>Malvoideae</taxon>
        <taxon>Gossypium</taxon>
    </lineage>
</organism>
<dbReference type="CDD" id="cd09279">
    <property type="entry name" value="RNase_HI_like"/>
    <property type="match status" value="1"/>
</dbReference>
<keyword evidence="3" id="KW-1185">Reference proteome</keyword>
<reference evidence="3" key="1">
    <citation type="journal article" date="2019" name="Plant Biotechnol. J.">
        <title>Genome sequencing of the Australian wild diploid species Gossypium australe highlights disease resistance and delayed gland morphogenesis.</title>
        <authorList>
            <person name="Cai Y."/>
            <person name="Cai X."/>
            <person name="Wang Q."/>
            <person name="Wang P."/>
            <person name="Zhang Y."/>
            <person name="Cai C."/>
            <person name="Xu Y."/>
            <person name="Wang K."/>
            <person name="Zhou Z."/>
            <person name="Wang C."/>
            <person name="Geng S."/>
            <person name="Li B."/>
            <person name="Dong Q."/>
            <person name="Hou Y."/>
            <person name="Wang H."/>
            <person name="Ai P."/>
            <person name="Liu Z."/>
            <person name="Yi F."/>
            <person name="Sun M."/>
            <person name="An G."/>
            <person name="Cheng J."/>
            <person name="Zhang Y."/>
            <person name="Shi Q."/>
            <person name="Xie Y."/>
            <person name="Shi X."/>
            <person name="Chang Y."/>
            <person name="Huang F."/>
            <person name="Chen Y."/>
            <person name="Hong S."/>
            <person name="Mi L."/>
            <person name="Sun Q."/>
            <person name="Zhang L."/>
            <person name="Zhou B."/>
            <person name="Peng R."/>
            <person name="Zhang X."/>
            <person name="Liu F."/>
        </authorList>
    </citation>
    <scope>NUCLEOTIDE SEQUENCE [LARGE SCALE GENOMIC DNA]</scope>
    <source>
        <strain evidence="3">cv. PA1801</strain>
    </source>
</reference>
<dbReference type="EMBL" id="SMMG02000002">
    <property type="protein sequence ID" value="KAA3484661.1"/>
    <property type="molecule type" value="Genomic_DNA"/>
</dbReference>
<protein>
    <submittedName>
        <fullName evidence="2">Integrase, catalytic core</fullName>
    </submittedName>
</protein>
<name>A0A5B6WRX7_9ROSI</name>
<dbReference type="PROSITE" id="PS50879">
    <property type="entry name" value="RNASE_H_1"/>
    <property type="match status" value="1"/>
</dbReference>
<dbReference type="GO" id="GO:0004523">
    <property type="term" value="F:RNA-DNA hybrid ribonuclease activity"/>
    <property type="evidence" value="ECO:0007669"/>
    <property type="project" value="InterPro"/>
</dbReference>
<dbReference type="InterPro" id="IPR002156">
    <property type="entry name" value="RNaseH_domain"/>
</dbReference>
<proteinExistence type="predicted"/>
<sequence>MKKVLTKADTLGRIIKWSIELAEFGVNYDPRTVIKGQVLAYFMVECSFERSSDATVNLTLEMVCTIDNQEGWSVYVDGSVAKIGSGANVLVANLNNNKWKYGLSTGFQALNNITEYEALILGLQLARQLGAKDLTIHTDSQLVAKQINGKYVKEARLKKYHMMANQFLTGFDKAKVRQLPRDDSTRSNALSKLPSSITIEQRRKILLEHREAPSYDALQILCMVVKKGFSHLLLQCLFLSEAEYIMREIYKGICDDHSRGRLLAQKILRQGYY</sequence>
<dbReference type="SUPFAM" id="SSF53098">
    <property type="entry name" value="Ribonuclease H-like"/>
    <property type="match status" value="1"/>
</dbReference>
<dbReference type="InterPro" id="IPR036397">
    <property type="entry name" value="RNaseH_sf"/>
</dbReference>
<dbReference type="PANTHER" id="PTHR48475">
    <property type="entry name" value="RIBONUCLEASE H"/>
    <property type="match status" value="1"/>
</dbReference>
<dbReference type="PANTHER" id="PTHR48475:SF2">
    <property type="entry name" value="RIBONUCLEASE H"/>
    <property type="match status" value="1"/>
</dbReference>
<evidence type="ECO:0000259" key="1">
    <source>
        <dbReference type="PROSITE" id="PS50879"/>
    </source>
</evidence>
<gene>
    <name evidence="2" type="ORF">EPI10_006733</name>
</gene>
<dbReference type="OrthoDB" id="1938451at2759"/>
<evidence type="ECO:0000313" key="2">
    <source>
        <dbReference type="EMBL" id="KAA3484661.1"/>
    </source>
</evidence>
<accession>A0A5B6WRX7</accession>
<dbReference type="GO" id="GO:0003676">
    <property type="term" value="F:nucleic acid binding"/>
    <property type="evidence" value="ECO:0007669"/>
    <property type="project" value="InterPro"/>
</dbReference>
<dbReference type="Pfam" id="PF13456">
    <property type="entry name" value="RVT_3"/>
    <property type="match status" value="1"/>
</dbReference>
<comment type="caution">
    <text evidence="2">The sequence shown here is derived from an EMBL/GenBank/DDBJ whole genome shotgun (WGS) entry which is preliminary data.</text>
</comment>
<dbReference type="Proteomes" id="UP000325315">
    <property type="component" value="Unassembled WGS sequence"/>
</dbReference>
<dbReference type="AlphaFoldDB" id="A0A5B6WRX7"/>